<proteinExistence type="predicted"/>
<protein>
    <submittedName>
        <fullName evidence="3">Uncharacterized protein</fullName>
    </submittedName>
</protein>
<accession>A0A915HHI5</accession>
<feature type="compositionally biased region" description="Basic and acidic residues" evidence="1">
    <location>
        <begin position="100"/>
        <end position="109"/>
    </location>
</feature>
<dbReference type="Proteomes" id="UP000887565">
    <property type="component" value="Unplaced"/>
</dbReference>
<feature type="region of interest" description="Disordered" evidence="1">
    <location>
        <begin position="84"/>
        <end position="109"/>
    </location>
</feature>
<organism evidence="2 3">
    <name type="scientific">Romanomermis culicivorax</name>
    <name type="common">Nematode worm</name>
    <dbReference type="NCBI Taxonomy" id="13658"/>
    <lineage>
        <taxon>Eukaryota</taxon>
        <taxon>Metazoa</taxon>
        <taxon>Ecdysozoa</taxon>
        <taxon>Nematoda</taxon>
        <taxon>Enoplea</taxon>
        <taxon>Dorylaimia</taxon>
        <taxon>Mermithida</taxon>
        <taxon>Mermithoidea</taxon>
        <taxon>Mermithidae</taxon>
        <taxon>Romanomermis</taxon>
    </lineage>
</organism>
<feature type="region of interest" description="Disordered" evidence="1">
    <location>
        <begin position="1"/>
        <end position="37"/>
    </location>
</feature>
<sequence length="109" mass="11320">MGDGGPGGPGGPLIPAGPGPPSGPKTSPDGPGGPAGHLLLARHTEKVHLNENLEKKLDRINVFMSNANESLHTALLARLPLLPKDSGYAGAGRKRCSRRVGTDFEHDFP</sequence>
<dbReference type="WBParaSite" id="nRc.2.0.1.t01462-RA">
    <property type="protein sequence ID" value="nRc.2.0.1.t01462-RA"/>
    <property type="gene ID" value="nRc.2.0.1.g01462"/>
</dbReference>
<evidence type="ECO:0000256" key="1">
    <source>
        <dbReference type="SAM" id="MobiDB-lite"/>
    </source>
</evidence>
<evidence type="ECO:0000313" key="3">
    <source>
        <dbReference type="WBParaSite" id="nRc.2.0.1.t01462-RA"/>
    </source>
</evidence>
<evidence type="ECO:0000313" key="2">
    <source>
        <dbReference type="Proteomes" id="UP000887565"/>
    </source>
</evidence>
<reference evidence="3" key="1">
    <citation type="submission" date="2022-11" db="UniProtKB">
        <authorList>
            <consortium name="WormBaseParasite"/>
        </authorList>
    </citation>
    <scope>IDENTIFICATION</scope>
</reference>
<dbReference type="AlphaFoldDB" id="A0A915HHI5"/>
<name>A0A915HHI5_ROMCU</name>
<feature type="compositionally biased region" description="Gly residues" evidence="1">
    <location>
        <begin position="1"/>
        <end position="11"/>
    </location>
</feature>
<keyword evidence="2" id="KW-1185">Reference proteome</keyword>